<protein>
    <submittedName>
        <fullName evidence="2">Uncharacterized protein</fullName>
    </submittedName>
</protein>
<dbReference type="InterPro" id="IPR027417">
    <property type="entry name" value="P-loop_NTPase"/>
</dbReference>
<dbReference type="SUPFAM" id="SSF52540">
    <property type="entry name" value="P-loop containing nucleoside triphosphate hydrolases"/>
    <property type="match status" value="1"/>
</dbReference>
<proteinExistence type="predicted"/>
<evidence type="ECO:0000313" key="3">
    <source>
        <dbReference type="Proteomes" id="UP000253975"/>
    </source>
</evidence>
<sequence length="555" mass="60629">MGEVLNQNNDEANIANNQEPDQAHRPQGDCAECSSSAEDNASFERDEYSDHGAAIVHGEALAADFIARNDYLERAQAAAEAGDRELAMHLFLTAYEEACKRSPVANDSAIAALRRAWGIACDMKERSLAEYIFDKLEPHLSTDEAPEYAKRLQNLALDKLSEFGISRADLEGVADMISEEIGQNAHITGISPIMSMHIPGDTGADSADDSDEPRPTTASADVHKAAPSKAVPMLRYSDLVGFDSIIEDARSLGLGVEDDEEYRALVDTLREQHGLDGLSAVGSVVFRTSSREDANTFMQAVVGELGLPAMRIQMQQGPMGVPMLCVTVSAKNQPRMLGRVALEAPSVLVLEDIDMWGAPLIDAASSTEGEGAMFASMSRAAREAVALVTAAVENPNIYVLASVGGEAPDQGYLYDLMEPMSVVDIYLPDELERRQIWETIASEHPSVQSLDMAMLTKMSRNLSRTDIVTAAREAVEDAYRAGLKARCYKPITQELMFEHISNFQPLDSTEYRALEDAVIADFRKQIADIECDFEEEAEAESRRYDALGDDDESVE</sequence>
<evidence type="ECO:0000313" key="2">
    <source>
        <dbReference type="EMBL" id="RDB59054.1"/>
    </source>
</evidence>
<feature type="region of interest" description="Disordered" evidence="1">
    <location>
        <begin position="198"/>
        <end position="224"/>
    </location>
</feature>
<evidence type="ECO:0000256" key="1">
    <source>
        <dbReference type="SAM" id="MobiDB-lite"/>
    </source>
</evidence>
<feature type="compositionally biased region" description="Low complexity" evidence="1">
    <location>
        <begin position="1"/>
        <end position="19"/>
    </location>
</feature>
<feature type="region of interest" description="Disordered" evidence="1">
    <location>
        <begin position="1"/>
        <end position="36"/>
    </location>
</feature>
<dbReference type="Proteomes" id="UP000253975">
    <property type="component" value="Unassembled WGS sequence"/>
</dbReference>
<organism evidence="2 3">
    <name type="scientific">Slackia isoflavoniconvertens</name>
    <dbReference type="NCBI Taxonomy" id="572010"/>
    <lineage>
        <taxon>Bacteria</taxon>
        <taxon>Bacillati</taxon>
        <taxon>Actinomycetota</taxon>
        <taxon>Coriobacteriia</taxon>
        <taxon>Eggerthellales</taxon>
        <taxon>Eggerthellaceae</taxon>
        <taxon>Slackia</taxon>
    </lineage>
</organism>
<accession>A0A369LIN6</accession>
<dbReference type="EMBL" id="PPTO01000006">
    <property type="protein sequence ID" value="RDB59054.1"/>
    <property type="molecule type" value="Genomic_DNA"/>
</dbReference>
<comment type="caution">
    <text evidence="2">The sequence shown here is derived from an EMBL/GenBank/DDBJ whole genome shotgun (WGS) entry which is preliminary data.</text>
</comment>
<gene>
    <name evidence="2" type="ORF">C1881_05105</name>
</gene>
<dbReference type="AlphaFoldDB" id="A0A369LIN6"/>
<name>A0A369LIN6_9ACTN</name>
<reference evidence="2 3" key="1">
    <citation type="journal article" date="2018" name="Elife">
        <title>Discovery and characterization of a prevalent human gut bacterial enzyme sufficient for the inactivation of a family of plant toxins.</title>
        <authorList>
            <person name="Koppel N."/>
            <person name="Bisanz J.E."/>
            <person name="Pandelia M.E."/>
            <person name="Turnbaugh P.J."/>
            <person name="Balskus E.P."/>
        </authorList>
    </citation>
    <scope>NUCLEOTIDE SEQUENCE [LARGE SCALE GENOMIC DNA]</scope>
    <source>
        <strain evidence="2 3">OB21 GAM31</strain>
    </source>
</reference>